<dbReference type="FunFam" id="3.40.50.720:FF:000084">
    <property type="entry name" value="Short-chain dehydrogenase reductase"/>
    <property type="match status" value="1"/>
</dbReference>
<dbReference type="Gene3D" id="3.40.50.720">
    <property type="entry name" value="NAD(P)-binding Rossmann-like Domain"/>
    <property type="match status" value="1"/>
</dbReference>
<dbReference type="InterPro" id="IPR002347">
    <property type="entry name" value="SDR_fam"/>
</dbReference>
<dbReference type="PRINTS" id="PR00080">
    <property type="entry name" value="SDRFAMILY"/>
</dbReference>
<name>B8HVX0_CYAP4</name>
<dbReference type="PANTHER" id="PTHR44196:SF1">
    <property type="entry name" value="DEHYDROGENASE_REDUCTASE SDR FAMILY MEMBER 7B"/>
    <property type="match status" value="1"/>
</dbReference>
<dbReference type="SUPFAM" id="SSF51735">
    <property type="entry name" value="NAD(P)-binding Rossmann-fold domains"/>
    <property type="match status" value="1"/>
</dbReference>
<dbReference type="PANTHER" id="PTHR44196">
    <property type="entry name" value="DEHYDROGENASE/REDUCTASE SDR FAMILY MEMBER 7B"/>
    <property type="match status" value="1"/>
</dbReference>
<accession>B8HVX0</accession>
<dbReference type="PROSITE" id="PS00061">
    <property type="entry name" value="ADH_SHORT"/>
    <property type="match status" value="1"/>
</dbReference>
<dbReference type="Pfam" id="PF00106">
    <property type="entry name" value="adh_short"/>
    <property type="match status" value="1"/>
</dbReference>
<dbReference type="CDD" id="cd05233">
    <property type="entry name" value="SDR_c"/>
    <property type="match status" value="1"/>
</dbReference>
<gene>
    <name evidence="4" type="ordered locus">Cyan7425_0761</name>
</gene>
<dbReference type="InterPro" id="IPR036291">
    <property type="entry name" value="NAD(P)-bd_dom_sf"/>
</dbReference>
<dbReference type="OrthoDB" id="9785520at2"/>
<comment type="similarity">
    <text evidence="1 3">Belongs to the short-chain dehydrogenases/reductases (SDR) family.</text>
</comment>
<dbReference type="InterPro" id="IPR020904">
    <property type="entry name" value="Sc_DH/Rdtase_CS"/>
</dbReference>
<evidence type="ECO:0000256" key="2">
    <source>
        <dbReference type="ARBA" id="ARBA00023002"/>
    </source>
</evidence>
<dbReference type="eggNOG" id="COG4221">
    <property type="taxonomic scope" value="Bacteria"/>
</dbReference>
<dbReference type="PRINTS" id="PR00081">
    <property type="entry name" value="GDHRDH"/>
</dbReference>
<evidence type="ECO:0000256" key="3">
    <source>
        <dbReference type="RuleBase" id="RU000363"/>
    </source>
</evidence>
<dbReference type="KEGG" id="cyn:Cyan7425_0761"/>
<sequence>MGATVLITGASQGIGKATALLFARQGYNVVLAARQPDRLEQTAVEVRDCGVQSLAVPTDVRKPEQVDHLVQCALEQFGSVEVLINNAGIYLSGPVESFSLEDWQQAIDTNLWGYIHTIHFLLPHFLQRGSGTIVNLSSIGGKVPIPYLVPYSTTKFAVTGLTEALQAELGVKGIQVCGIYPNLIKSAFMERAIFRGQTAADQQTRQDQVEQILQVPVVEKPEDVAQSIWESVQQRRSQVLVGSARLSATAYGVLPGLMQWIMRQTFRNKDVRYKDLT</sequence>
<organism evidence="4">
    <name type="scientific">Cyanothece sp. (strain PCC 7425 / ATCC 29141)</name>
    <dbReference type="NCBI Taxonomy" id="395961"/>
    <lineage>
        <taxon>Bacteria</taxon>
        <taxon>Bacillati</taxon>
        <taxon>Cyanobacteriota</taxon>
        <taxon>Cyanophyceae</taxon>
        <taxon>Gomontiellales</taxon>
        <taxon>Cyanothecaceae</taxon>
        <taxon>Cyanothece</taxon>
    </lineage>
</organism>
<dbReference type="AlphaFoldDB" id="B8HVX0"/>
<protein>
    <submittedName>
        <fullName evidence="4">Short-chain dehydrogenase/reductase SDR</fullName>
    </submittedName>
</protein>
<dbReference type="HOGENOM" id="CLU_010194_2_1_3"/>
<keyword evidence="2" id="KW-0560">Oxidoreductase</keyword>
<dbReference type="EMBL" id="CP001344">
    <property type="protein sequence ID" value="ACL43148.1"/>
    <property type="molecule type" value="Genomic_DNA"/>
</dbReference>
<evidence type="ECO:0000313" key="4">
    <source>
        <dbReference type="EMBL" id="ACL43148.1"/>
    </source>
</evidence>
<reference evidence="4" key="1">
    <citation type="submission" date="2009-01" db="EMBL/GenBank/DDBJ databases">
        <title>Complete sequence of chromosome Cyanothece sp. PCC 7425.</title>
        <authorList>
            <consortium name="US DOE Joint Genome Institute"/>
            <person name="Lucas S."/>
            <person name="Copeland A."/>
            <person name="Lapidus A."/>
            <person name="Glavina del Rio T."/>
            <person name="Dalin E."/>
            <person name="Tice H."/>
            <person name="Bruce D."/>
            <person name="Goodwin L."/>
            <person name="Pitluck S."/>
            <person name="Sims D."/>
            <person name="Meineke L."/>
            <person name="Brettin T."/>
            <person name="Detter J.C."/>
            <person name="Han C."/>
            <person name="Larimer F."/>
            <person name="Land M."/>
            <person name="Hauser L."/>
            <person name="Kyrpides N."/>
            <person name="Ovchinnikova G."/>
            <person name="Liberton M."/>
            <person name="Stoeckel J."/>
            <person name="Banerjee A."/>
            <person name="Singh A."/>
            <person name="Page L."/>
            <person name="Sato H."/>
            <person name="Zhao L."/>
            <person name="Sherman L."/>
            <person name="Pakrasi H."/>
            <person name="Richardson P."/>
        </authorList>
    </citation>
    <scope>NUCLEOTIDE SEQUENCE</scope>
    <source>
        <strain evidence="4">PCC 7425</strain>
    </source>
</reference>
<dbReference type="GO" id="GO:0016020">
    <property type="term" value="C:membrane"/>
    <property type="evidence" value="ECO:0007669"/>
    <property type="project" value="TreeGrafter"/>
</dbReference>
<evidence type="ECO:0000256" key="1">
    <source>
        <dbReference type="ARBA" id="ARBA00006484"/>
    </source>
</evidence>
<dbReference type="PIRSF" id="PIRSF000126">
    <property type="entry name" value="11-beta-HSD1"/>
    <property type="match status" value="1"/>
</dbReference>
<dbReference type="GO" id="GO:0016491">
    <property type="term" value="F:oxidoreductase activity"/>
    <property type="evidence" value="ECO:0007669"/>
    <property type="project" value="UniProtKB-KW"/>
</dbReference>
<dbReference type="STRING" id="395961.Cyan7425_0761"/>
<proteinExistence type="inferred from homology"/>